<evidence type="ECO:0000256" key="1">
    <source>
        <dbReference type="ARBA" id="ARBA00004613"/>
    </source>
</evidence>
<evidence type="ECO:0000256" key="7">
    <source>
        <dbReference type="SAM" id="SignalP"/>
    </source>
</evidence>
<accession>A0ABP0FKV3</accession>
<proteinExistence type="inferred from homology"/>
<protein>
    <submittedName>
        <fullName evidence="8">Uncharacterized protein</fullName>
    </submittedName>
</protein>
<keyword evidence="5 7" id="KW-0732">Signal</keyword>
<keyword evidence="4" id="KW-0964">Secreted</keyword>
<evidence type="ECO:0000256" key="4">
    <source>
        <dbReference type="ARBA" id="ARBA00022525"/>
    </source>
</evidence>
<dbReference type="EMBL" id="CAWYQH010000068">
    <property type="protein sequence ID" value="CAK8680290.1"/>
    <property type="molecule type" value="Genomic_DNA"/>
</dbReference>
<dbReference type="InterPro" id="IPR051588">
    <property type="entry name" value="Cobalamin_Transport"/>
</dbReference>
<comment type="caution">
    <text evidence="8">The sequence shown here is derived from an EMBL/GenBank/DDBJ whole genome shotgun (WGS) entry which is preliminary data.</text>
</comment>
<dbReference type="SUPFAM" id="SSF48239">
    <property type="entry name" value="Terpenoid cyclases/Protein prenyltransferases"/>
    <property type="match status" value="1"/>
</dbReference>
<gene>
    <name evidence="8" type="ORF">CVLEPA_LOCUS10560</name>
</gene>
<sequence>MLKILSLLQGIFLLKFAVVSSAYPVCDGGSADAALESLIDDHVDRLMELRLPSWGWVNTPRTLLGIQLSKMQSLFGLDRTLETMAQEMKDELDSTNIGKVALYVMAAKASCINPRNFSGIDIIDRIWKRMRLQFRYDKMSQRIPHDRWFRYSLAVQALCVCGEELTRYHIVRMARGQNDDGSWGDTHSVDDTNQVLLAIRCIQTQKTVVNRPYIRRLLQNSTIKAISFLESSVNADGDDVWIGNKYSTPGALLALQDVSDFSECNNAAESISNGLTADERAVALAQRLQAMRGRSVLALKDPSWTCVTPDPIPNGYLPDFNPEPSLECDDLLPGAMPPPGVTWIDVRLSVQKTLGANINDSFDLTLLVENVNEGNTLLQAMAQARCLGQFQFKTVIAAFGPSVRSVDGLQADRMDRQYWSLIDVVTEKSLPLGAGRYQPSDGQHILFKLRTW</sequence>
<keyword evidence="3" id="KW-0406">Ion transport</keyword>
<feature type="signal peptide" evidence="7">
    <location>
        <begin position="1"/>
        <end position="22"/>
    </location>
</feature>
<evidence type="ECO:0000256" key="5">
    <source>
        <dbReference type="ARBA" id="ARBA00022729"/>
    </source>
</evidence>
<dbReference type="InterPro" id="IPR008930">
    <property type="entry name" value="Terpenoid_cyclase/PrenylTrfase"/>
</dbReference>
<evidence type="ECO:0000256" key="3">
    <source>
        <dbReference type="ARBA" id="ARBA00022426"/>
    </source>
</evidence>
<evidence type="ECO:0000313" key="8">
    <source>
        <dbReference type="EMBL" id="CAK8680290.1"/>
    </source>
</evidence>
<evidence type="ECO:0000256" key="6">
    <source>
        <dbReference type="ARBA" id="ARBA00023285"/>
    </source>
</evidence>
<feature type="chain" id="PRO_5046223583" evidence="7">
    <location>
        <begin position="23"/>
        <end position="452"/>
    </location>
</feature>
<organism evidence="8 9">
    <name type="scientific">Clavelina lepadiformis</name>
    <name type="common">Light-bulb sea squirt</name>
    <name type="synonym">Ascidia lepadiformis</name>
    <dbReference type="NCBI Taxonomy" id="159417"/>
    <lineage>
        <taxon>Eukaryota</taxon>
        <taxon>Metazoa</taxon>
        <taxon>Chordata</taxon>
        <taxon>Tunicata</taxon>
        <taxon>Ascidiacea</taxon>
        <taxon>Aplousobranchia</taxon>
        <taxon>Clavelinidae</taxon>
        <taxon>Clavelina</taxon>
    </lineage>
</organism>
<dbReference type="Gene3D" id="2.170.130.30">
    <property type="match status" value="1"/>
</dbReference>
<name>A0ABP0FKV3_CLALP</name>
<keyword evidence="3" id="KW-0171">Cobalt transport</keyword>
<dbReference type="Gene3D" id="1.50.10.20">
    <property type="match status" value="1"/>
</dbReference>
<comment type="similarity">
    <text evidence="2">Belongs to the eukaryotic cobalamin transport proteins family.</text>
</comment>
<dbReference type="Pfam" id="PF01122">
    <property type="entry name" value="Cobalamin_bind"/>
    <property type="match status" value="1"/>
</dbReference>
<evidence type="ECO:0000256" key="2">
    <source>
        <dbReference type="ARBA" id="ARBA00006449"/>
    </source>
</evidence>
<dbReference type="PANTHER" id="PTHR10559:SF18">
    <property type="entry name" value="TRANSCOBALAMIN II"/>
    <property type="match status" value="1"/>
</dbReference>
<dbReference type="InterPro" id="IPR002157">
    <property type="entry name" value="Cbl-bd_prot"/>
</dbReference>
<dbReference type="Proteomes" id="UP001642483">
    <property type="component" value="Unassembled WGS sequence"/>
</dbReference>
<keyword evidence="9" id="KW-1185">Reference proteome</keyword>
<evidence type="ECO:0000313" key="9">
    <source>
        <dbReference type="Proteomes" id="UP001642483"/>
    </source>
</evidence>
<comment type="subcellular location">
    <subcellularLocation>
        <location evidence="1">Secreted</location>
    </subcellularLocation>
</comment>
<reference evidence="8 9" key="1">
    <citation type="submission" date="2024-02" db="EMBL/GenBank/DDBJ databases">
        <authorList>
            <person name="Daric V."/>
            <person name="Darras S."/>
        </authorList>
    </citation>
    <scope>NUCLEOTIDE SEQUENCE [LARGE SCALE GENOMIC DNA]</scope>
</reference>
<dbReference type="PANTHER" id="PTHR10559">
    <property type="entry name" value="TRANSCOBALAMIN-1/GASTRIC INTRINSIC FACTOR"/>
    <property type="match status" value="1"/>
</dbReference>
<keyword evidence="3" id="KW-0813">Transport</keyword>
<keyword evidence="6" id="KW-0170">Cobalt</keyword>